<sequence length="213" mass="23045">MAILRYSMCTLGALLAVVAMNVTANKIPWWNIKMAQEQGTPERDSNLNLPVIGSLVYCESSGLDYAATESDLFSAGHCTEHLYQPSRSITRPCTLLQAGSLVPGSNPVRIIVGYLEDNSTWVNCHSRGRERGRWVARSGGWGFNPENSPLAAPVLITPTSSHANQAAAMNPLKRRHSGGESGHYSWGEGGTSEPRAGGVTVTSRRPPGTLWRQ</sequence>
<accession>A0A7R9EU34</accession>
<feature type="region of interest" description="Disordered" evidence="1">
    <location>
        <begin position="163"/>
        <end position="213"/>
    </location>
</feature>
<dbReference type="EMBL" id="OD564982">
    <property type="protein sequence ID" value="CAD7440456.1"/>
    <property type="molecule type" value="Genomic_DNA"/>
</dbReference>
<gene>
    <name evidence="3" type="ORF">TBIB3V08_LOCUS2968</name>
</gene>
<protein>
    <submittedName>
        <fullName evidence="3">Uncharacterized protein</fullName>
    </submittedName>
</protein>
<evidence type="ECO:0000256" key="2">
    <source>
        <dbReference type="SAM" id="SignalP"/>
    </source>
</evidence>
<organism evidence="3">
    <name type="scientific">Timema bartmani</name>
    <dbReference type="NCBI Taxonomy" id="61472"/>
    <lineage>
        <taxon>Eukaryota</taxon>
        <taxon>Metazoa</taxon>
        <taxon>Ecdysozoa</taxon>
        <taxon>Arthropoda</taxon>
        <taxon>Hexapoda</taxon>
        <taxon>Insecta</taxon>
        <taxon>Pterygota</taxon>
        <taxon>Neoptera</taxon>
        <taxon>Polyneoptera</taxon>
        <taxon>Phasmatodea</taxon>
        <taxon>Timematodea</taxon>
        <taxon>Timematoidea</taxon>
        <taxon>Timematidae</taxon>
        <taxon>Timema</taxon>
    </lineage>
</organism>
<reference evidence="3" key="1">
    <citation type="submission" date="2020-11" db="EMBL/GenBank/DDBJ databases">
        <authorList>
            <person name="Tran Van P."/>
        </authorList>
    </citation>
    <scope>NUCLEOTIDE SEQUENCE</scope>
</reference>
<dbReference type="AlphaFoldDB" id="A0A7R9EU34"/>
<keyword evidence="2" id="KW-0732">Signal</keyword>
<name>A0A7R9EU34_9NEOP</name>
<feature type="chain" id="PRO_5031034601" evidence="2">
    <location>
        <begin position="25"/>
        <end position="213"/>
    </location>
</feature>
<evidence type="ECO:0000313" key="3">
    <source>
        <dbReference type="EMBL" id="CAD7440456.1"/>
    </source>
</evidence>
<evidence type="ECO:0000256" key="1">
    <source>
        <dbReference type="SAM" id="MobiDB-lite"/>
    </source>
</evidence>
<feature type="signal peptide" evidence="2">
    <location>
        <begin position="1"/>
        <end position="24"/>
    </location>
</feature>
<proteinExistence type="predicted"/>